<comment type="caution">
    <text evidence="4">The sequence shown here is derived from an EMBL/GenBank/DDBJ whole genome shotgun (WGS) entry which is preliminary data.</text>
</comment>
<protein>
    <submittedName>
        <fullName evidence="4">Prolyl oligopeptidase family serine peptidase</fullName>
    </submittedName>
</protein>
<proteinExistence type="predicted"/>
<dbReference type="SUPFAM" id="SSF53474">
    <property type="entry name" value="alpha/beta-Hydrolases"/>
    <property type="match status" value="1"/>
</dbReference>
<dbReference type="Proteomes" id="UP001596152">
    <property type="component" value="Unassembled WGS sequence"/>
</dbReference>
<feature type="chain" id="PRO_5046124631" evidence="2">
    <location>
        <begin position="28"/>
        <end position="814"/>
    </location>
</feature>
<sequence>MKHLLAAVATAAMIVAAGGLTASNASAQDAAYHTAPEPMAALAEALPTPQLILSPSAGAAPRRALIAQPYGIRAIAELAEPELRLAGFRFNPTTYAKLREPWGLTYYRSLALQDFPTGTPQPVAGLPTTGRITSVEWSPDGRKVLATVAGFENGQGHGLWVVDVETGRASRIEGVFLNGVLSPPCRWMADSRSMLCRTVPTDRGPEPVRTALAIAPSVQSSEGPAAPGRTYQDLLTNPSDEALFDYHMTTQVAVVGVDGRITPVGAPAIVDVAEPSPDGAWILLSERVRPYSYQFPIAKFPQRISVVRLSDGARTVLAEKPLEDAVPISFDAVGSGPRAPGWRSDAPATVYWLNALDGGDPGRDIAVRDEVATLSAPFDQPAQTLAQVSTRISAVHWGDASTALIEETWYKTRARRISRIDPTQPGAPALQLYAGASDDRYGDPGEPMPHANAAGAPVLDITGSEVLFSGPGGTPQGDRPVVIGLNLTDGARREIWRSPSDFYEEPHEVLDDGRILVRRESAIVSPNFYLTGTDGLETAVTTFASPYGDRPLAQRRMLHYTRADGVPLTATLYLPPNYKAEDGPLPTILHAYPAEFKNREAAGQVNGSPNRYPEYGFYDLPPLLAQAGFAVLFNTSLPVIGEGDAEPNDTFVEQITAGASAAIDEGVRLGVVDRDRVGVTGHSYGAFMTGNLLAHTDLFKAGVALSGAYNRSLTPFGFQREERTYWQDPELYYRMSPFSYADQIKEPLLLIHGGADDNQGTFLIQSERFYAALKGNGTKTRLVVMPYEAHRYDARETTNDLLWEWTDWFTRYLQ</sequence>
<evidence type="ECO:0000256" key="2">
    <source>
        <dbReference type="SAM" id="SignalP"/>
    </source>
</evidence>
<dbReference type="PANTHER" id="PTHR42776:SF28">
    <property type="entry name" value="GLUTAMYL ENDOPEPTIDASE, CHLOROPLASTIC-RELATED"/>
    <property type="match status" value="1"/>
</dbReference>
<dbReference type="InterPro" id="IPR001375">
    <property type="entry name" value="Peptidase_S9_cat"/>
</dbReference>
<keyword evidence="2" id="KW-0732">Signal</keyword>
<accession>A0ABW0FYG3</accession>
<evidence type="ECO:0000259" key="3">
    <source>
        <dbReference type="Pfam" id="PF00326"/>
    </source>
</evidence>
<keyword evidence="1" id="KW-0378">Hydrolase</keyword>
<name>A0ABW0FYG3_9CAUL</name>
<evidence type="ECO:0000313" key="5">
    <source>
        <dbReference type="Proteomes" id="UP001596152"/>
    </source>
</evidence>
<dbReference type="InterPro" id="IPR011042">
    <property type="entry name" value="6-blade_b-propeller_TolB-like"/>
</dbReference>
<keyword evidence="5" id="KW-1185">Reference proteome</keyword>
<gene>
    <name evidence="4" type="ORF">ACFPIE_19945</name>
</gene>
<dbReference type="Pfam" id="PF00326">
    <property type="entry name" value="Peptidase_S9"/>
    <property type="match status" value="1"/>
</dbReference>
<dbReference type="InterPro" id="IPR029058">
    <property type="entry name" value="AB_hydrolase_fold"/>
</dbReference>
<feature type="domain" description="Peptidase S9 prolyl oligopeptidase catalytic" evidence="3">
    <location>
        <begin position="651"/>
        <end position="814"/>
    </location>
</feature>
<dbReference type="SUPFAM" id="SSF82171">
    <property type="entry name" value="DPP6 N-terminal domain-like"/>
    <property type="match status" value="1"/>
</dbReference>
<reference evidence="5" key="1">
    <citation type="journal article" date="2019" name="Int. J. Syst. Evol. Microbiol.">
        <title>The Global Catalogue of Microorganisms (GCM) 10K type strain sequencing project: providing services to taxonomists for standard genome sequencing and annotation.</title>
        <authorList>
            <consortium name="The Broad Institute Genomics Platform"/>
            <consortium name="The Broad Institute Genome Sequencing Center for Infectious Disease"/>
            <person name="Wu L."/>
            <person name="Ma J."/>
        </authorList>
    </citation>
    <scope>NUCLEOTIDE SEQUENCE [LARGE SCALE GENOMIC DNA]</scope>
    <source>
        <strain evidence="5">JCM 12125</strain>
    </source>
</reference>
<evidence type="ECO:0000256" key="1">
    <source>
        <dbReference type="ARBA" id="ARBA00022801"/>
    </source>
</evidence>
<dbReference type="PANTHER" id="PTHR42776">
    <property type="entry name" value="SERINE PEPTIDASE S9 FAMILY MEMBER"/>
    <property type="match status" value="1"/>
</dbReference>
<feature type="signal peptide" evidence="2">
    <location>
        <begin position="1"/>
        <end position="27"/>
    </location>
</feature>
<dbReference type="Gene3D" id="2.120.10.30">
    <property type="entry name" value="TolB, C-terminal domain"/>
    <property type="match status" value="1"/>
</dbReference>
<dbReference type="Gene3D" id="3.40.50.1820">
    <property type="entry name" value="alpha/beta hydrolase"/>
    <property type="match status" value="1"/>
</dbReference>
<dbReference type="RefSeq" id="WP_374036710.1">
    <property type="nucleotide sequence ID" value="NZ_CP169082.1"/>
</dbReference>
<dbReference type="EMBL" id="JBHSLF010000056">
    <property type="protein sequence ID" value="MFC5346194.1"/>
    <property type="molecule type" value="Genomic_DNA"/>
</dbReference>
<evidence type="ECO:0000313" key="4">
    <source>
        <dbReference type="EMBL" id="MFC5346194.1"/>
    </source>
</evidence>
<organism evidence="4 5">
    <name type="scientific">Brevundimonas staleyi</name>
    <dbReference type="NCBI Taxonomy" id="74326"/>
    <lineage>
        <taxon>Bacteria</taxon>
        <taxon>Pseudomonadati</taxon>
        <taxon>Pseudomonadota</taxon>
        <taxon>Alphaproteobacteria</taxon>
        <taxon>Caulobacterales</taxon>
        <taxon>Caulobacteraceae</taxon>
        <taxon>Brevundimonas</taxon>
    </lineage>
</organism>